<organism evidence="2">
    <name type="scientific">uncultured Leptolyngbya sp</name>
    <dbReference type="NCBI Taxonomy" id="332963"/>
    <lineage>
        <taxon>Bacteria</taxon>
        <taxon>Bacillati</taxon>
        <taxon>Cyanobacteriota</taxon>
        <taxon>Cyanophyceae</taxon>
        <taxon>Leptolyngbyales</taxon>
        <taxon>Leptolyngbyaceae</taxon>
        <taxon>Leptolyngbya group</taxon>
        <taxon>Leptolyngbya</taxon>
        <taxon>environmental samples</taxon>
    </lineage>
</organism>
<dbReference type="InterPro" id="IPR025117">
    <property type="entry name" value="DUF4037"/>
</dbReference>
<protein>
    <recommendedName>
        <fullName evidence="1">DUF4037 domain-containing protein</fullName>
    </recommendedName>
</protein>
<gene>
    <name evidence="2" type="ORF">AVDCRST_MAG94-5913</name>
</gene>
<dbReference type="AlphaFoldDB" id="A0A6J4NYN2"/>
<dbReference type="EMBL" id="CADCTY010002040">
    <property type="protein sequence ID" value="CAA9401044.1"/>
    <property type="molecule type" value="Genomic_DNA"/>
</dbReference>
<name>A0A6J4NYN2_9CYAN</name>
<evidence type="ECO:0000259" key="1">
    <source>
        <dbReference type="Pfam" id="PF13228"/>
    </source>
</evidence>
<sequence>MTEHSVWRLSLAHKIAPTFTANPQVEACFVFGSAALGLADQYSDLELAFIWSQLPSPEALQATAQRVGVKGWEIEPYGEAQQAWLEQFYLYGMKVEAGRWAQETIDHIVTDVVERYDVSQKGLLFEKQATASHLQRAVVLYGEDRIKAWQNRLALYPEALAVAMVQKQLNFRPFDGQHILTERLELPLLYENNCALVRRLLSVLFGLNHIYHPGFKWTRYFVDEMSIKPPQFWARLEQVFQADAASGTQALRQLSEQTFDLVEAPLPQVELKQQRETFNRLYPQWQLPLGDSP</sequence>
<proteinExistence type="predicted"/>
<dbReference type="InterPro" id="IPR043519">
    <property type="entry name" value="NT_sf"/>
</dbReference>
<reference evidence="2" key="1">
    <citation type="submission" date="2020-02" db="EMBL/GenBank/DDBJ databases">
        <authorList>
            <person name="Meier V. D."/>
        </authorList>
    </citation>
    <scope>NUCLEOTIDE SEQUENCE</scope>
    <source>
        <strain evidence="2">AVDCRST_MAG94</strain>
    </source>
</reference>
<dbReference type="Pfam" id="PF13228">
    <property type="entry name" value="DUF4037"/>
    <property type="match status" value="1"/>
</dbReference>
<evidence type="ECO:0000313" key="2">
    <source>
        <dbReference type="EMBL" id="CAA9401044.1"/>
    </source>
</evidence>
<dbReference type="Gene3D" id="3.30.460.10">
    <property type="entry name" value="Beta Polymerase, domain 2"/>
    <property type="match status" value="1"/>
</dbReference>
<accession>A0A6J4NYN2</accession>
<dbReference type="SUPFAM" id="SSF81301">
    <property type="entry name" value="Nucleotidyltransferase"/>
    <property type="match status" value="1"/>
</dbReference>
<feature type="domain" description="DUF4037" evidence="1">
    <location>
        <begin position="127"/>
        <end position="218"/>
    </location>
</feature>